<gene>
    <name evidence="3" type="ORF">EC9_14170</name>
</gene>
<accession>A0A517LXA5</accession>
<feature type="chain" id="PRO_5021885381" description="3-keto-alpha-glucoside-1,2-lyase/3-keto-2-hydroxy-glucal hydratase domain-containing protein" evidence="1">
    <location>
        <begin position="26"/>
        <end position="225"/>
    </location>
</feature>
<protein>
    <recommendedName>
        <fullName evidence="2">3-keto-alpha-glucoside-1,2-lyase/3-keto-2-hydroxy-glucal hydratase domain-containing protein</fullName>
    </recommendedName>
</protein>
<sequence length="225" mass="24648" precursor="true">MRKLFTSAFLLMLATCSVAPTTASADDGWVSLFDGKSLSGWTQKNGTATYAVEDGTIVGRTAVGSPNSFLCSDKDYGNFELEFEVKVDKGLNSGVQIRSQTKEQADNKKGFGRVNGPQVEIESGPAEAGYVYGEATGRGWLTPAERLKPHDHFDNEGWNKFRIVANGPRIQTWINGEMIEDLTDKPIFETHSSGFIGLQVHGIGKDKGPYKVAWRNIRVKELAGK</sequence>
<evidence type="ECO:0000313" key="4">
    <source>
        <dbReference type="Proteomes" id="UP000319557"/>
    </source>
</evidence>
<dbReference type="Gene3D" id="2.60.120.560">
    <property type="entry name" value="Exo-inulinase, domain 1"/>
    <property type="match status" value="1"/>
</dbReference>
<keyword evidence="4" id="KW-1185">Reference proteome</keyword>
<dbReference type="OrthoDB" id="272468at2"/>
<dbReference type="KEGG" id="ruv:EC9_14170"/>
<name>A0A517LXA5_9BACT</name>
<dbReference type="GO" id="GO:0016787">
    <property type="term" value="F:hydrolase activity"/>
    <property type="evidence" value="ECO:0007669"/>
    <property type="project" value="InterPro"/>
</dbReference>
<dbReference type="AlphaFoldDB" id="A0A517LXA5"/>
<keyword evidence="1" id="KW-0732">Signal</keyword>
<reference evidence="3 4" key="1">
    <citation type="submission" date="2019-02" db="EMBL/GenBank/DDBJ databases">
        <title>Deep-cultivation of Planctomycetes and their phenomic and genomic characterization uncovers novel biology.</title>
        <authorList>
            <person name="Wiegand S."/>
            <person name="Jogler M."/>
            <person name="Boedeker C."/>
            <person name="Pinto D."/>
            <person name="Vollmers J."/>
            <person name="Rivas-Marin E."/>
            <person name="Kohn T."/>
            <person name="Peeters S.H."/>
            <person name="Heuer A."/>
            <person name="Rast P."/>
            <person name="Oberbeckmann S."/>
            <person name="Bunk B."/>
            <person name="Jeske O."/>
            <person name="Meyerdierks A."/>
            <person name="Storesund J.E."/>
            <person name="Kallscheuer N."/>
            <person name="Luecker S."/>
            <person name="Lage O.M."/>
            <person name="Pohl T."/>
            <person name="Merkel B.J."/>
            <person name="Hornburger P."/>
            <person name="Mueller R.-W."/>
            <person name="Bruemmer F."/>
            <person name="Labrenz M."/>
            <person name="Spormann A.M."/>
            <person name="Op den Camp H."/>
            <person name="Overmann J."/>
            <person name="Amann R."/>
            <person name="Jetten M.S.M."/>
            <person name="Mascher T."/>
            <person name="Medema M.H."/>
            <person name="Devos D.P."/>
            <person name="Kaster A.-K."/>
            <person name="Ovreas L."/>
            <person name="Rohde M."/>
            <person name="Galperin M.Y."/>
            <person name="Jogler C."/>
        </authorList>
    </citation>
    <scope>NUCLEOTIDE SEQUENCE [LARGE SCALE GENOMIC DNA]</scope>
    <source>
        <strain evidence="3 4">EC9</strain>
    </source>
</reference>
<evidence type="ECO:0000259" key="2">
    <source>
        <dbReference type="Pfam" id="PF06439"/>
    </source>
</evidence>
<evidence type="ECO:0000313" key="3">
    <source>
        <dbReference type="EMBL" id="QDS87239.1"/>
    </source>
</evidence>
<dbReference type="EMBL" id="CP036261">
    <property type="protein sequence ID" value="QDS87239.1"/>
    <property type="molecule type" value="Genomic_DNA"/>
</dbReference>
<evidence type="ECO:0000256" key="1">
    <source>
        <dbReference type="SAM" id="SignalP"/>
    </source>
</evidence>
<dbReference type="RefSeq" id="WP_145343459.1">
    <property type="nucleotide sequence ID" value="NZ_CP036261.1"/>
</dbReference>
<proteinExistence type="predicted"/>
<dbReference type="InterPro" id="IPR010496">
    <property type="entry name" value="AL/BT2_dom"/>
</dbReference>
<dbReference type="Proteomes" id="UP000319557">
    <property type="component" value="Chromosome"/>
</dbReference>
<dbReference type="Pfam" id="PF06439">
    <property type="entry name" value="3keto-disac_hyd"/>
    <property type="match status" value="1"/>
</dbReference>
<feature type="signal peptide" evidence="1">
    <location>
        <begin position="1"/>
        <end position="25"/>
    </location>
</feature>
<feature type="domain" description="3-keto-alpha-glucoside-1,2-lyase/3-keto-2-hydroxy-glucal hydratase" evidence="2">
    <location>
        <begin position="28"/>
        <end position="220"/>
    </location>
</feature>
<organism evidence="3 4">
    <name type="scientific">Rosistilla ulvae</name>
    <dbReference type="NCBI Taxonomy" id="1930277"/>
    <lineage>
        <taxon>Bacteria</taxon>
        <taxon>Pseudomonadati</taxon>
        <taxon>Planctomycetota</taxon>
        <taxon>Planctomycetia</taxon>
        <taxon>Pirellulales</taxon>
        <taxon>Pirellulaceae</taxon>
        <taxon>Rosistilla</taxon>
    </lineage>
</organism>